<protein>
    <submittedName>
        <fullName evidence="1">Uncharacterized protein</fullName>
    </submittedName>
</protein>
<organism evidence="1">
    <name type="scientific">Dichomitus squalens</name>
    <dbReference type="NCBI Taxonomy" id="114155"/>
    <lineage>
        <taxon>Eukaryota</taxon>
        <taxon>Fungi</taxon>
        <taxon>Dikarya</taxon>
        <taxon>Basidiomycota</taxon>
        <taxon>Agaricomycotina</taxon>
        <taxon>Agaricomycetes</taxon>
        <taxon>Polyporales</taxon>
        <taxon>Polyporaceae</taxon>
        <taxon>Dichomitus</taxon>
    </lineage>
</organism>
<dbReference type="Proteomes" id="UP000292957">
    <property type="component" value="Unassembled WGS sequence"/>
</dbReference>
<feature type="non-terminal residue" evidence="1">
    <location>
        <position position="66"/>
    </location>
</feature>
<gene>
    <name evidence="1" type="ORF">BD311DRAFT_597104</name>
</gene>
<dbReference type="EMBL" id="ML143601">
    <property type="protein sequence ID" value="TBU21501.1"/>
    <property type="molecule type" value="Genomic_DNA"/>
</dbReference>
<reference evidence="1" key="1">
    <citation type="submission" date="2019-01" db="EMBL/GenBank/DDBJ databases">
        <title>Draft genome sequences of three monokaryotic isolates of the white-rot basidiomycete fungus Dichomitus squalens.</title>
        <authorList>
            <consortium name="DOE Joint Genome Institute"/>
            <person name="Lopez S.C."/>
            <person name="Andreopoulos B."/>
            <person name="Pangilinan J."/>
            <person name="Lipzen A."/>
            <person name="Riley R."/>
            <person name="Ahrendt S."/>
            <person name="Ng V."/>
            <person name="Barry K."/>
            <person name="Daum C."/>
            <person name="Grigoriev I.V."/>
            <person name="Hilden K.S."/>
            <person name="Makela M.R."/>
            <person name="de Vries R.P."/>
        </authorList>
    </citation>
    <scope>NUCLEOTIDE SEQUENCE [LARGE SCALE GENOMIC DNA]</scope>
    <source>
        <strain evidence="1">OM18370.1</strain>
    </source>
</reference>
<dbReference type="AlphaFoldDB" id="A0A4Q9M783"/>
<evidence type="ECO:0000313" key="1">
    <source>
        <dbReference type="EMBL" id="TBU21501.1"/>
    </source>
</evidence>
<feature type="non-terminal residue" evidence="1">
    <location>
        <position position="1"/>
    </location>
</feature>
<name>A0A4Q9M783_9APHY</name>
<sequence length="66" mass="7895">PRKTTQWPSQLDLKGAKYVPINSTHQIRSWLHSFSWVYMRKWYTDAIGTLEAFEAHYKILSPSDRR</sequence>
<proteinExistence type="predicted"/>
<accession>A0A4Q9M783</accession>